<dbReference type="SMART" id="SM00869">
    <property type="entry name" value="Autotransporter"/>
    <property type="match status" value="1"/>
</dbReference>
<protein>
    <recommendedName>
        <fullName evidence="1">Autotransporter domain-containing protein</fullName>
    </recommendedName>
</protein>
<evidence type="ECO:0000313" key="2">
    <source>
        <dbReference type="EMBL" id="KVW91318.1"/>
    </source>
</evidence>
<dbReference type="Pfam" id="PF03797">
    <property type="entry name" value="Autotransporter"/>
    <property type="match status" value="1"/>
</dbReference>
<dbReference type="Gene3D" id="2.40.128.130">
    <property type="entry name" value="Autotransporter beta-domain"/>
    <property type="match status" value="1"/>
</dbReference>
<dbReference type="InterPro" id="IPR006315">
    <property type="entry name" value="OM_autotransptr_brl_dom"/>
</dbReference>
<dbReference type="PROSITE" id="PS51208">
    <property type="entry name" value="AUTOTRANSPORTER"/>
    <property type="match status" value="1"/>
</dbReference>
<sequence>MITAPVFVGDGFINLGAGKTLIGAITTNTANTGTLTLNDGSSVTGAIGGASGLKQINVSGGNASITGAVQTLGFSLGTNTLTITGALTTNAGGNIATTLASDSVFGRVIADTSNINAGGITVIPTVTGALTNGTNFRIVDAPAGTIGAVVNVDNSNSPRYTFSGVPTTTGDVNILLTGIAPLATLVATPGALAVAPILDVNAPVGSDFRTIQDAIATLPTSGAIDNALAQLAPGNTNLAAPWVAAQTTRLFEDLWMAQMDQIQSACCDTNCEPNKPNVPKDLNACKDAEQKGNWWAKGFGSQGTQDNVANMNGYDTEAYGLMLAYDKPLNNQTRVGLGGGYAKSTIDGNNSSGSTDIDSYQITGYLHHAPGPWFVQAALTAGVNDYESTRHIVFPGVNRTATSDYTGQQYTGIVTLGRHYEVNETTITPLASLQASHIRVGSYTESGAGDANLRVESQDYNFVQSTLGVKAERVIRSGNSTFSPEVHVKWLHDFNSTTMEQDAAFTGGGASFNAQGIKQDRDLYNVGAGVTFLSCNCEKDSWTVKGLYDYKWNDSEYASHQVSLIAGLKF</sequence>
<dbReference type="SUPFAM" id="SSF103515">
    <property type="entry name" value="Autotransporter"/>
    <property type="match status" value="1"/>
</dbReference>
<feature type="domain" description="Autotransporter" evidence="1">
    <location>
        <begin position="287"/>
        <end position="570"/>
    </location>
</feature>
<dbReference type="EMBL" id="LDUG01000061">
    <property type="protein sequence ID" value="KVW91318.1"/>
    <property type="molecule type" value="Genomic_DNA"/>
</dbReference>
<dbReference type="NCBIfam" id="TIGR01414">
    <property type="entry name" value="autotrans_barl"/>
    <property type="match status" value="1"/>
</dbReference>
<gene>
    <name evidence="2" type="ORF">ABW22_16100</name>
</gene>
<reference evidence="2 3" key="1">
    <citation type="journal article" date="2015" name="Appl. Environ. Microbiol.">
        <title>Aerobic and Anaerobic Thiosulfate Oxidation by a Cold-Adapted, Subglacial Chemoautotroph.</title>
        <authorList>
            <person name="Harrold Z.R."/>
            <person name="Skidmore M.L."/>
            <person name="Hamilton T.L."/>
            <person name="Desch L."/>
            <person name="Amada K."/>
            <person name="van Gelder W."/>
            <person name="Glover K."/>
            <person name="Roden E.E."/>
            <person name="Boyd E.S."/>
        </authorList>
    </citation>
    <scope>NUCLEOTIDE SEQUENCE [LARGE SCALE GENOMIC DNA]</scope>
    <source>
        <strain evidence="2 3">RG</strain>
    </source>
</reference>
<organism evidence="2 3">
    <name type="scientific">Thiobacillus denitrificans</name>
    <dbReference type="NCBI Taxonomy" id="36861"/>
    <lineage>
        <taxon>Bacteria</taxon>
        <taxon>Pseudomonadati</taxon>
        <taxon>Pseudomonadota</taxon>
        <taxon>Betaproteobacteria</taxon>
        <taxon>Nitrosomonadales</taxon>
        <taxon>Thiobacillaceae</taxon>
        <taxon>Thiobacillus</taxon>
    </lineage>
</organism>
<proteinExistence type="predicted"/>
<comment type="caution">
    <text evidence="2">The sequence shown here is derived from an EMBL/GenBank/DDBJ whole genome shotgun (WGS) entry which is preliminary data.</text>
</comment>
<keyword evidence="3" id="KW-1185">Reference proteome</keyword>
<dbReference type="Proteomes" id="UP000064243">
    <property type="component" value="Unassembled WGS sequence"/>
</dbReference>
<evidence type="ECO:0000259" key="1">
    <source>
        <dbReference type="PROSITE" id="PS51208"/>
    </source>
</evidence>
<dbReference type="PATRIC" id="fig|36861.3.peg.3176"/>
<name>A0A106BFS4_THIDE</name>
<accession>A0A106BFS4</accession>
<dbReference type="InterPro" id="IPR005546">
    <property type="entry name" value="Autotransporte_beta"/>
</dbReference>
<dbReference type="InterPro" id="IPR036709">
    <property type="entry name" value="Autotransporte_beta_dom_sf"/>
</dbReference>
<dbReference type="GO" id="GO:0019867">
    <property type="term" value="C:outer membrane"/>
    <property type="evidence" value="ECO:0007669"/>
    <property type="project" value="InterPro"/>
</dbReference>
<evidence type="ECO:0000313" key="3">
    <source>
        <dbReference type="Proteomes" id="UP000064243"/>
    </source>
</evidence>
<dbReference type="AlphaFoldDB" id="A0A106BFS4"/>